<dbReference type="InterPro" id="IPR016181">
    <property type="entry name" value="Acyl_CoA_acyltransferase"/>
</dbReference>
<name>A0ABT9GMB2_9GAMM</name>
<dbReference type="Pfam" id="PF13444">
    <property type="entry name" value="Acetyltransf_5"/>
    <property type="match status" value="1"/>
</dbReference>
<reference evidence="1 2" key="1">
    <citation type="submission" date="2023-08" db="EMBL/GenBank/DDBJ databases">
        <authorList>
            <person name="Joshi A."/>
            <person name="Thite S."/>
        </authorList>
    </citation>
    <scope>NUCLEOTIDE SEQUENCE [LARGE SCALE GENOMIC DNA]</scope>
    <source>
        <strain evidence="1 2">1E1</strain>
    </source>
</reference>
<organism evidence="1 2">
    <name type="scientific">Alkalimonas delamerensis</name>
    <dbReference type="NCBI Taxonomy" id="265981"/>
    <lineage>
        <taxon>Bacteria</taxon>
        <taxon>Pseudomonadati</taxon>
        <taxon>Pseudomonadota</taxon>
        <taxon>Gammaproteobacteria</taxon>
        <taxon>Alkalimonas</taxon>
    </lineage>
</organism>
<dbReference type="EMBL" id="JAUZVY010000001">
    <property type="protein sequence ID" value="MDP4528111.1"/>
    <property type="molecule type" value="Genomic_DNA"/>
</dbReference>
<accession>A0ABT9GMB2</accession>
<protein>
    <submittedName>
        <fullName evidence="1">PEP-CTERM/exosortase system-associated acyltransferase</fullName>
    </submittedName>
</protein>
<evidence type="ECO:0000313" key="1">
    <source>
        <dbReference type="EMBL" id="MDP4528111.1"/>
    </source>
</evidence>
<sequence length="253" mass="29047">MSIANFFDYFELIAADTPRLKREAYAIRYQVYCEEFGYEDKAAFQHGLERDDFDHHAWHFLIRHKATGIFAGTARCVLPYDQFNAKRPLPAEKHCPTALNPAVVTAMGLKRGDYAEVSRLAVRRDFRCPQWMDEHLNLNHQLYSPKPGEAKSFACISACLYFALVAFFQHQSNLQALIAMMEPALMKLLQRTGFQVKSAGNLVDYHGRRKPCILRRIDLTESICPCYQPFVRLVTEEVARSLNKQACYALETA</sequence>
<comment type="caution">
    <text evidence="1">The sequence shown here is derived from an EMBL/GenBank/DDBJ whole genome shotgun (WGS) entry which is preliminary data.</text>
</comment>
<dbReference type="Gene3D" id="3.40.630.30">
    <property type="match status" value="1"/>
</dbReference>
<dbReference type="InterPro" id="IPR022484">
    <property type="entry name" value="PEP-CTERM/exosrtase_acylTfrase"/>
</dbReference>
<dbReference type="RefSeq" id="WP_305944263.1">
    <property type="nucleotide sequence ID" value="NZ_JAUZVY010000001.1"/>
</dbReference>
<keyword evidence="1" id="KW-0808">Transferase</keyword>
<keyword evidence="1" id="KW-0012">Acyltransferase</keyword>
<gene>
    <name evidence="1" type="ORF">Q3O59_03585</name>
</gene>
<evidence type="ECO:0000313" key="2">
    <source>
        <dbReference type="Proteomes" id="UP001236258"/>
    </source>
</evidence>
<dbReference type="GO" id="GO:0016746">
    <property type="term" value="F:acyltransferase activity"/>
    <property type="evidence" value="ECO:0007669"/>
    <property type="project" value="UniProtKB-KW"/>
</dbReference>
<dbReference type="SUPFAM" id="SSF55729">
    <property type="entry name" value="Acyl-CoA N-acyltransferases (Nat)"/>
    <property type="match status" value="1"/>
</dbReference>
<dbReference type="Proteomes" id="UP001236258">
    <property type="component" value="Unassembled WGS sequence"/>
</dbReference>
<keyword evidence="2" id="KW-1185">Reference proteome</keyword>
<proteinExistence type="predicted"/>
<dbReference type="NCBIfam" id="TIGR03694">
    <property type="entry name" value="exosort_acyl"/>
    <property type="match status" value="1"/>
</dbReference>